<keyword evidence="3" id="KW-1185">Reference proteome</keyword>
<feature type="domain" description="Hydantoinase B/oxoprolinase" evidence="1">
    <location>
        <begin position="8"/>
        <end position="524"/>
    </location>
</feature>
<comment type="caution">
    <text evidence="2">The sequence shown here is derived from an EMBL/GenBank/DDBJ whole genome shotgun (WGS) entry which is preliminary data.</text>
</comment>
<protein>
    <submittedName>
        <fullName evidence="2">Hydantoinase B/oxoprolinase family protein</fullName>
    </submittedName>
</protein>
<evidence type="ECO:0000313" key="3">
    <source>
        <dbReference type="Proteomes" id="UP001595420"/>
    </source>
</evidence>
<reference evidence="3" key="1">
    <citation type="journal article" date="2019" name="Int. J. Syst. Evol. Microbiol.">
        <title>The Global Catalogue of Microorganisms (GCM) 10K type strain sequencing project: providing services to taxonomists for standard genome sequencing and annotation.</title>
        <authorList>
            <consortium name="The Broad Institute Genomics Platform"/>
            <consortium name="The Broad Institute Genome Sequencing Center for Infectious Disease"/>
            <person name="Wu L."/>
            <person name="Ma J."/>
        </authorList>
    </citation>
    <scope>NUCLEOTIDE SEQUENCE [LARGE SCALE GENOMIC DNA]</scope>
    <source>
        <strain evidence="3">CGMCC 1.16855</strain>
    </source>
</reference>
<evidence type="ECO:0000313" key="2">
    <source>
        <dbReference type="EMBL" id="MFC3001268.1"/>
    </source>
</evidence>
<accession>A0ABV7BVB2</accession>
<proteinExistence type="predicted"/>
<dbReference type="RefSeq" id="WP_216837340.1">
    <property type="nucleotide sequence ID" value="NZ_JAFNJS010000004.1"/>
</dbReference>
<gene>
    <name evidence="2" type="ORF">ACFOD3_15280</name>
</gene>
<dbReference type="InterPro" id="IPR003692">
    <property type="entry name" value="Hydantoinase_B"/>
</dbReference>
<dbReference type="PANTHER" id="PTHR11365">
    <property type="entry name" value="5-OXOPROLINASE RELATED"/>
    <property type="match status" value="1"/>
</dbReference>
<organism evidence="2 3">
    <name type="scientific">Falsiroseomonas tokyonensis</name>
    <dbReference type="NCBI Taxonomy" id="430521"/>
    <lineage>
        <taxon>Bacteria</taxon>
        <taxon>Pseudomonadati</taxon>
        <taxon>Pseudomonadota</taxon>
        <taxon>Alphaproteobacteria</taxon>
        <taxon>Acetobacterales</taxon>
        <taxon>Roseomonadaceae</taxon>
        <taxon>Falsiroseomonas</taxon>
    </lineage>
</organism>
<dbReference type="PANTHER" id="PTHR11365:SF23">
    <property type="entry name" value="HYPOTHETICAL 5-OXOPROLINASE (EUROFUNG)-RELATED"/>
    <property type="match status" value="1"/>
</dbReference>
<dbReference type="Pfam" id="PF02538">
    <property type="entry name" value="Hydantoinase_B"/>
    <property type="match status" value="1"/>
</dbReference>
<dbReference type="InterPro" id="IPR045079">
    <property type="entry name" value="Oxoprolinase-like"/>
</dbReference>
<sequence>MPLPLCNAVTLEIVRGAIRAAQAEMEALIERTAMSAFIREKKDFYTALFDADGVMAVGSNVPVFGDICGPVFRDFPIETIREGDLYWYNDCYGSRGAVSHSNDQVFLAPVFLDGVRVAFVMGWAHFADIGGLRPGSISPDATEIFHEGVIIPPTRLIRGGEINQAALAIFYRNSRYPEQAQGDTRALMASVELGVARMREVAGRFGAPVLADALRQLLDRTRETVRGRLRGTFPVGTHRFTDRIDGDGHGSGTLRLRFALTRTAEDRFILDATETDDQSPGPVNFLMNPDVPGMALGLYFLGGDATQVVNAGGPQSLDEVRLREGSLLQPRFPAALGMRGLTMMRMLAALNGLVSVAGGEAPAAHAAYVIMLLRGTIGGKSFLMSDGLGVGYGARSFADGIDGVYFVAQENYPVEFLELEYPVRLRHYGLNCDSAGPGRWRGGCGIVREYEIMAEEAVLAVRLDGVENPPWGAAGGMSGGPGRVLVNPGTPQERLLRPLSDGNRVVRGDILRIETGGGGGRGHPYDRPAEAVLEDVLGGLVSAEAARRDYGVVIEGRRIDVVAMDALRSARPMTKAFHRGSYADALD</sequence>
<dbReference type="Proteomes" id="UP001595420">
    <property type="component" value="Unassembled WGS sequence"/>
</dbReference>
<dbReference type="EMBL" id="JBHRSB010000004">
    <property type="protein sequence ID" value="MFC3001268.1"/>
    <property type="molecule type" value="Genomic_DNA"/>
</dbReference>
<name>A0ABV7BVB2_9PROT</name>
<evidence type="ECO:0000259" key="1">
    <source>
        <dbReference type="Pfam" id="PF02538"/>
    </source>
</evidence>